<reference evidence="9 10" key="1">
    <citation type="journal article" date="2013" name="BMC Genomics">
        <title>Comparative genomics of parasitic silkworm microsporidia reveal an association between genome expansion and host adaptation.</title>
        <authorList>
            <person name="Pan G."/>
            <person name="Xu J."/>
            <person name="Li T."/>
            <person name="Xia Q."/>
            <person name="Liu S.L."/>
            <person name="Zhang G."/>
            <person name="Li S."/>
            <person name="Li C."/>
            <person name="Liu H."/>
            <person name="Yang L."/>
            <person name="Liu T."/>
            <person name="Zhang X."/>
            <person name="Wu Z."/>
            <person name="Fan W."/>
            <person name="Dang X."/>
            <person name="Xiang H."/>
            <person name="Tao M."/>
            <person name="Li Y."/>
            <person name="Hu J."/>
            <person name="Li Z."/>
            <person name="Lin L."/>
            <person name="Luo J."/>
            <person name="Geng L."/>
            <person name="Wang L."/>
            <person name="Long M."/>
            <person name="Wan Y."/>
            <person name="He N."/>
            <person name="Zhang Z."/>
            <person name="Lu C."/>
            <person name="Keeling P.J."/>
            <person name="Wang J."/>
            <person name="Xiang Z."/>
            <person name="Zhou Z."/>
        </authorList>
    </citation>
    <scope>NUCLEOTIDE SEQUENCE [LARGE SCALE GENOMIC DNA]</scope>
    <source>
        <strain evidence="10">CQ1 / CVCC 102059</strain>
    </source>
</reference>
<name>R0MNF9_NOSB1</name>
<dbReference type="Proteomes" id="UP000016927">
    <property type="component" value="Unassembled WGS sequence"/>
</dbReference>
<evidence type="ECO:0000313" key="9">
    <source>
        <dbReference type="EMBL" id="EOB14378.1"/>
    </source>
</evidence>
<dbReference type="InterPro" id="IPR000719">
    <property type="entry name" value="Prot_kinase_dom"/>
</dbReference>
<dbReference type="InterPro" id="IPR011009">
    <property type="entry name" value="Kinase-like_dom_sf"/>
</dbReference>
<dbReference type="OrthoDB" id="408964at2759"/>
<dbReference type="SMART" id="SM00220">
    <property type="entry name" value="S_TKc"/>
    <property type="match status" value="1"/>
</dbReference>
<feature type="domain" description="Protein kinase" evidence="8">
    <location>
        <begin position="24"/>
        <end position="279"/>
    </location>
</feature>
<dbReference type="GO" id="GO:0004674">
    <property type="term" value="F:protein serine/threonine kinase activity"/>
    <property type="evidence" value="ECO:0007669"/>
    <property type="project" value="UniProtKB-KW"/>
</dbReference>
<keyword evidence="10" id="KW-1185">Reference proteome</keyword>
<evidence type="ECO:0000256" key="2">
    <source>
        <dbReference type="ARBA" id="ARBA00022679"/>
    </source>
</evidence>
<evidence type="ECO:0000256" key="6">
    <source>
        <dbReference type="PROSITE-ProRule" id="PRU10141"/>
    </source>
</evidence>
<evidence type="ECO:0000256" key="1">
    <source>
        <dbReference type="ARBA" id="ARBA00022527"/>
    </source>
</evidence>
<dbReference type="PANTHER" id="PTHR24345:SF0">
    <property type="entry name" value="CELL CYCLE SERINE_THREONINE-PROTEIN KINASE CDC5_MSD2"/>
    <property type="match status" value="1"/>
</dbReference>
<keyword evidence="3 6" id="KW-0547">Nucleotide-binding</keyword>
<sequence>MSSKVEMYFQLQTKIIDPESGVRYTLIKLLGRGAYAQCFLVDNGEKEMFAMKIVKIKDIKSKKVLEKLESEIEIHSQLNHPHVVKIYRHFRNEDYVFMLLELCERGALDSLLKRNGKLKERYVIKFVKQIVDGLLYLHNEMNVVHRDLKLGNLFLDSRLNIKIGDFGLSAIIKNGERKVTMCGTPNYIAPEVLFGKASGHSYEADIWSLGVIIYTLLIGVPPFQKKNVEDIYKMIKHNNYIFPEDCNLSSEAIDLITKILTTNPLERPTLEEIKEHKFLNKKEHFLSKIYRNLHTGSFKEMEVGCDYVLFSIPVSKFKGIGY</sequence>
<dbReference type="FunFam" id="1.10.510.10:FF:000571">
    <property type="entry name" value="Maternal embryonic leucine zipper kinase"/>
    <property type="match status" value="1"/>
</dbReference>
<dbReference type="PANTHER" id="PTHR24345">
    <property type="entry name" value="SERINE/THREONINE-PROTEIN KINASE PLK"/>
    <property type="match status" value="1"/>
</dbReference>
<dbReference type="STRING" id="578461.R0MNF9"/>
<dbReference type="HOGENOM" id="CLU_000288_63_0_1"/>
<protein>
    <submittedName>
        <fullName evidence="9">Cell cycle serine/threonine-protein kinase CDC5/MSD2</fullName>
    </submittedName>
</protein>
<dbReference type="EMBL" id="KB908936">
    <property type="protein sequence ID" value="EOB14378.1"/>
    <property type="molecule type" value="Genomic_DNA"/>
</dbReference>
<evidence type="ECO:0000256" key="7">
    <source>
        <dbReference type="RuleBase" id="RU000304"/>
    </source>
</evidence>
<keyword evidence="1 7" id="KW-0723">Serine/threonine-protein kinase</keyword>
<dbReference type="FunFam" id="3.30.200.20:FF:000042">
    <property type="entry name" value="Aurora kinase A"/>
    <property type="match status" value="1"/>
</dbReference>
<evidence type="ECO:0000256" key="3">
    <source>
        <dbReference type="ARBA" id="ARBA00022741"/>
    </source>
</evidence>
<feature type="non-terminal residue" evidence="9">
    <location>
        <position position="322"/>
    </location>
</feature>
<keyword evidence="4 9" id="KW-0418">Kinase</keyword>
<dbReference type="OMA" id="GAFAQCY"/>
<dbReference type="Gene3D" id="1.10.510.10">
    <property type="entry name" value="Transferase(Phosphotransferase) domain 1"/>
    <property type="match status" value="1"/>
</dbReference>
<dbReference type="GO" id="GO:0005634">
    <property type="term" value="C:nucleus"/>
    <property type="evidence" value="ECO:0007669"/>
    <property type="project" value="TreeGrafter"/>
</dbReference>
<accession>R0MNF9</accession>
<dbReference type="PROSITE" id="PS50011">
    <property type="entry name" value="PROTEIN_KINASE_DOM"/>
    <property type="match status" value="1"/>
</dbReference>
<gene>
    <name evidence="9" type="primary">CDC5</name>
    <name evidence="9" type="ORF">NBO_28g0017</name>
</gene>
<comment type="similarity">
    <text evidence="7">Belongs to the protein kinase superfamily.</text>
</comment>
<dbReference type="SUPFAM" id="SSF56112">
    <property type="entry name" value="Protein kinase-like (PK-like)"/>
    <property type="match status" value="1"/>
</dbReference>
<keyword evidence="2" id="KW-0808">Transferase</keyword>
<organism evidence="9 10">
    <name type="scientific">Nosema bombycis (strain CQ1 / CVCC 102059)</name>
    <name type="common">Microsporidian parasite</name>
    <name type="synonym">Pebrine of silkworm</name>
    <dbReference type="NCBI Taxonomy" id="578461"/>
    <lineage>
        <taxon>Eukaryota</taxon>
        <taxon>Fungi</taxon>
        <taxon>Fungi incertae sedis</taxon>
        <taxon>Microsporidia</taxon>
        <taxon>Nosematidae</taxon>
        <taxon>Nosema</taxon>
    </lineage>
</organism>
<dbReference type="InterPro" id="IPR017441">
    <property type="entry name" value="Protein_kinase_ATP_BS"/>
</dbReference>
<feature type="binding site" evidence="6">
    <location>
        <position position="52"/>
    </location>
    <ligand>
        <name>ATP</name>
        <dbReference type="ChEBI" id="CHEBI:30616"/>
    </ligand>
</feature>
<dbReference type="AlphaFoldDB" id="R0MNF9"/>
<dbReference type="PROSITE" id="PS00108">
    <property type="entry name" value="PROTEIN_KINASE_ST"/>
    <property type="match status" value="1"/>
</dbReference>
<evidence type="ECO:0000256" key="4">
    <source>
        <dbReference type="ARBA" id="ARBA00022777"/>
    </source>
</evidence>
<evidence type="ECO:0000256" key="5">
    <source>
        <dbReference type="ARBA" id="ARBA00022840"/>
    </source>
</evidence>
<evidence type="ECO:0000313" key="10">
    <source>
        <dbReference type="Proteomes" id="UP000016927"/>
    </source>
</evidence>
<dbReference type="GO" id="GO:0005524">
    <property type="term" value="F:ATP binding"/>
    <property type="evidence" value="ECO:0007669"/>
    <property type="project" value="UniProtKB-UniRule"/>
</dbReference>
<keyword evidence="5 6" id="KW-0067">ATP-binding</keyword>
<evidence type="ECO:0000259" key="8">
    <source>
        <dbReference type="PROSITE" id="PS50011"/>
    </source>
</evidence>
<dbReference type="Pfam" id="PF00069">
    <property type="entry name" value="Pkinase"/>
    <property type="match status" value="1"/>
</dbReference>
<dbReference type="InterPro" id="IPR008271">
    <property type="entry name" value="Ser/Thr_kinase_AS"/>
</dbReference>
<proteinExistence type="inferred from homology"/>
<dbReference type="VEuPathDB" id="MicrosporidiaDB:NBO_28g0017"/>
<dbReference type="PROSITE" id="PS00107">
    <property type="entry name" value="PROTEIN_KINASE_ATP"/>
    <property type="match status" value="1"/>
</dbReference>